<dbReference type="EMBL" id="JBHUDG010000050">
    <property type="protein sequence ID" value="MFD1631725.1"/>
    <property type="molecule type" value="Genomic_DNA"/>
</dbReference>
<dbReference type="Gene3D" id="2.40.50.90">
    <property type="match status" value="1"/>
</dbReference>
<evidence type="ECO:0000256" key="3">
    <source>
        <dbReference type="ARBA" id="ARBA00022801"/>
    </source>
</evidence>
<feature type="domain" description="TNase-like" evidence="5">
    <location>
        <begin position="22"/>
        <end position="144"/>
    </location>
</feature>
<sequence length="163" mass="18605">MKKIQISLLLLLLSLRIAVAQQILQGKVIRIADGDTVTILDKRNNQTRVRLYGIDCPEKGQDFGSVARKFTSDLCFGQQVKVIVKDKDRYGRTVGLIFNEKHQNINLELLNAGLAWHYTPYDKSKEFAQAQANAKNLKLGLWAHPNPVAPWEFRKNKKGLYQK</sequence>
<comment type="caution">
    <text evidence="6">The sequence shown here is derived from an EMBL/GenBank/DDBJ whole genome shotgun (WGS) entry which is preliminary data.</text>
</comment>
<dbReference type="PROSITE" id="PS01123">
    <property type="entry name" value="TNASE_1"/>
    <property type="match status" value="1"/>
</dbReference>
<dbReference type="InterPro" id="IPR035437">
    <property type="entry name" value="SNase_OB-fold_sf"/>
</dbReference>
<keyword evidence="3" id="KW-0378">Hydrolase</keyword>
<keyword evidence="4" id="KW-0732">Signal</keyword>
<dbReference type="CDD" id="cd00175">
    <property type="entry name" value="SNc"/>
    <property type="match status" value="1"/>
</dbReference>
<dbReference type="PANTHER" id="PTHR12302">
    <property type="entry name" value="EBNA2 BINDING PROTEIN P100"/>
    <property type="match status" value="1"/>
</dbReference>
<dbReference type="Pfam" id="PF00565">
    <property type="entry name" value="SNase"/>
    <property type="match status" value="1"/>
</dbReference>
<evidence type="ECO:0000313" key="6">
    <source>
        <dbReference type="EMBL" id="MFD1631725.1"/>
    </source>
</evidence>
<dbReference type="Proteomes" id="UP001597118">
    <property type="component" value="Unassembled WGS sequence"/>
</dbReference>
<evidence type="ECO:0000313" key="7">
    <source>
        <dbReference type="Proteomes" id="UP001597118"/>
    </source>
</evidence>
<feature type="chain" id="PRO_5045379437" evidence="4">
    <location>
        <begin position="21"/>
        <end position="163"/>
    </location>
</feature>
<dbReference type="InterPro" id="IPR002071">
    <property type="entry name" value="Thermonucl_AS"/>
</dbReference>
<dbReference type="RefSeq" id="WP_379664091.1">
    <property type="nucleotide sequence ID" value="NZ_JBHUDG010000050.1"/>
</dbReference>
<dbReference type="InterPro" id="IPR016071">
    <property type="entry name" value="Staphylococal_nuclease_OB-fold"/>
</dbReference>
<protein>
    <submittedName>
        <fullName evidence="6">Thermonuclease family protein</fullName>
    </submittedName>
</protein>
<evidence type="ECO:0000256" key="2">
    <source>
        <dbReference type="ARBA" id="ARBA00022759"/>
    </source>
</evidence>
<dbReference type="SUPFAM" id="SSF50199">
    <property type="entry name" value="Staphylococcal nuclease"/>
    <property type="match status" value="1"/>
</dbReference>
<evidence type="ECO:0000256" key="1">
    <source>
        <dbReference type="ARBA" id="ARBA00022722"/>
    </source>
</evidence>
<keyword evidence="1" id="KW-0540">Nuclease</keyword>
<keyword evidence="7" id="KW-1185">Reference proteome</keyword>
<evidence type="ECO:0000259" key="5">
    <source>
        <dbReference type="PROSITE" id="PS50830"/>
    </source>
</evidence>
<dbReference type="PANTHER" id="PTHR12302:SF3">
    <property type="entry name" value="SERINE_THREONINE-PROTEIN KINASE 31"/>
    <property type="match status" value="1"/>
</dbReference>
<proteinExistence type="predicted"/>
<keyword evidence="2" id="KW-0255">Endonuclease</keyword>
<evidence type="ECO:0000256" key="4">
    <source>
        <dbReference type="SAM" id="SignalP"/>
    </source>
</evidence>
<accession>A0ABW4IG24</accession>
<organism evidence="6 7">
    <name type="scientific">Pseudopedobacter beijingensis</name>
    <dbReference type="NCBI Taxonomy" id="1207056"/>
    <lineage>
        <taxon>Bacteria</taxon>
        <taxon>Pseudomonadati</taxon>
        <taxon>Bacteroidota</taxon>
        <taxon>Sphingobacteriia</taxon>
        <taxon>Sphingobacteriales</taxon>
        <taxon>Sphingobacteriaceae</taxon>
        <taxon>Pseudopedobacter</taxon>
    </lineage>
</organism>
<dbReference type="PROSITE" id="PS50830">
    <property type="entry name" value="TNASE_3"/>
    <property type="match status" value="1"/>
</dbReference>
<reference evidence="7" key="1">
    <citation type="journal article" date="2019" name="Int. J. Syst. Evol. Microbiol.">
        <title>The Global Catalogue of Microorganisms (GCM) 10K type strain sequencing project: providing services to taxonomists for standard genome sequencing and annotation.</title>
        <authorList>
            <consortium name="The Broad Institute Genomics Platform"/>
            <consortium name="The Broad Institute Genome Sequencing Center for Infectious Disease"/>
            <person name="Wu L."/>
            <person name="Ma J."/>
        </authorList>
    </citation>
    <scope>NUCLEOTIDE SEQUENCE [LARGE SCALE GENOMIC DNA]</scope>
    <source>
        <strain evidence="7">CCUG 53762</strain>
    </source>
</reference>
<dbReference type="SMART" id="SM00318">
    <property type="entry name" value="SNc"/>
    <property type="match status" value="1"/>
</dbReference>
<name>A0ABW4IG24_9SPHI</name>
<dbReference type="PROSITE" id="PS01284">
    <property type="entry name" value="TNASE_2"/>
    <property type="match status" value="1"/>
</dbReference>
<gene>
    <name evidence="6" type="ORF">ACFSAH_17765</name>
</gene>
<feature type="signal peptide" evidence="4">
    <location>
        <begin position="1"/>
        <end position="20"/>
    </location>
</feature>